<evidence type="ECO:0000313" key="2">
    <source>
        <dbReference type="Proteomes" id="UP001497472"/>
    </source>
</evidence>
<accession>A0AAV1JC91</accession>
<dbReference type="EMBL" id="CAVLEF010000007">
    <property type="protein sequence ID" value="CAK1546119.1"/>
    <property type="molecule type" value="Genomic_DNA"/>
</dbReference>
<name>A0AAV1JC91_9NEOP</name>
<organism evidence="1 2">
    <name type="scientific">Leptosia nina</name>
    <dbReference type="NCBI Taxonomy" id="320188"/>
    <lineage>
        <taxon>Eukaryota</taxon>
        <taxon>Metazoa</taxon>
        <taxon>Ecdysozoa</taxon>
        <taxon>Arthropoda</taxon>
        <taxon>Hexapoda</taxon>
        <taxon>Insecta</taxon>
        <taxon>Pterygota</taxon>
        <taxon>Neoptera</taxon>
        <taxon>Endopterygota</taxon>
        <taxon>Lepidoptera</taxon>
        <taxon>Glossata</taxon>
        <taxon>Ditrysia</taxon>
        <taxon>Papilionoidea</taxon>
        <taxon>Pieridae</taxon>
        <taxon>Pierinae</taxon>
        <taxon>Leptosia</taxon>
    </lineage>
</organism>
<evidence type="ECO:0000313" key="1">
    <source>
        <dbReference type="EMBL" id="CAK1546119.1"/>
    </source>
</evidence>
<protein>
    <submittedName>
        <fullName evidence="1">Uncharacterized protein</fullName>
    </submittedName>
</protein>
<dbReference type="AlphaFoldDB" id="A0AAV1JC91"/>
<proteinExistence type="predicted"/>
<keyword evidence="2" id="KW-1185">Reference proteome</keyword>
<comment type="caution">
    <text evidence="1">The sequence shown here is derived from an EMBL/GenBank/DDBJ whole genome shotgun (WGS) entry which is preliminary data.</text>
</comment>
<sequence length="112" mass="13229">MLQRERYKIWKQAYNNLANNHSITIIIKRFVRGATVSRWREELSRRLGRRGLRFEPLPIRITISPASLHQQYASLDHAECHRCSCGPVRDSVSLATSDWGSDIRRRRSRRKN</sequence>
<reference evidence="1 2" key="1">
    <citation type="submission" date="2023-11" db="EMBL/GenBank/DDBJ databases">
        <authorList>
            <person name="Okamura Y."/>
        </authorList>
    </citation>
    <scope>NUCLEOTIDE SEQUENCE [LARGE SCALE GENOMIC DNA]</scope>
</reference>
<gene>
    <name evidence="1" type="ORF">LNINA_LOCUS5717</name>
</gene>
<dbReference type="Proteomes" id="UP001497472">
    <property type="component" value="Unassembled WGS sequence"/>
</dbReference>